<comment type="caution">
    <text evidence="1">The sequence shown here is derived from an EMBL/GenBank/DDBJ whole genome shotgun (WGS) entry which is preliminary data.</text>
</comment>
<accession>A0ACA9Y346</accession>
<name>A0ACA9Y346_9ASCO</name>
<dbReference type="Proteomes" id="UP001152531">
    <property type="component" value="Unassembled WGS sequence"/>
</dbReference>
<dbReference type="EMBL" id="CALSDN010000002">
    <property type="protein sequence ID" value="CAH6719381.1"/>
    <property type="molecule type" value="Genomic_DNA"/>
</dbReference>
<sequence>MSELSIDINKHIKYFTLCLNVLPSKYQDQDNNKLSLIYFCLQSLEILNDLKFNETEKGQFSKFIYDCYYTGNGFRSIMNSMGEKYEKPSISSTFFAITNLITLQSPINQHLDRFKIMDFLKDCQIKSGNDKGSFAPTIDGENQPFGDNDLRICYMAVCIRKYLKIDELPPSQMKDVDFSVIELEEYILRRLNYNGGFSCYQMSESHLGYTYCAIASLKLLDFDFSKINFDKTLNWILHRQVNYPDILYDQEAVNHEDFGGFNGRENKPSDTCYSWWSLGSLSILEDVKLANLPKISSYLLMNQDRRTGGFGKNFDSSSDPYHSFLALSSLALIKDSVEFIGKDELSEFDGTMSITKSSVDFCQSLTWPSL</sequence>
<keyword evidence="1" id="KW-0808">Transferase</keyword>
<proteinExistence type="predicted"/>
<evidence type="ECO:0000313" key="2">
    <source>
        <dbReference type="Proteomes" id="UP001152531"/>
    </source>
</evidence>
<evidence type="ECO:0000313" key="1">
    <source>
        <dbReference type="EMBL" id="CAH6719381.1"/>
    </source>
</evidence>
<gene>
    <name evidence="1" type="ORF">CLIB1444_02S07250</name>
</gene>
<reference evidence="1" key="1">
    <citation type="submission" date="2022-06" db="EMBL/GenBank/DDBJ databases">
        <authorList>
            <person name="Legras J.-L."/>
            <person name="Devillers H."/>
            <person name="Grondin C."/>
        </authorList>
    </citation>
    <scope>NUCLEOTIDE SEQUENCE</scope>
    <source>
        <strain evidence="1">CLIB 1444</strain>
    </source>
</reference>
<protein>
    <submittedName>
        <fullName evidence="1">Geranylgeranyl transferase type-1 subunit beta</fullName>
    </submittedName>
</protein>
<organism evidence="1 2">
    <name type="scientific">[Candida] jaroonii</name>
    <dbReference type="NCBI Taxonomy" id="467808"/>
    <lineage>
        <taxon>Eukaryota</taxon>
        <taxon>Fungi</taxon>
        <taxon>Dikarya</taxon>
        <taxon>Ascomycota</taxon>
        <taxon>Saccharomycotina</taxon>
        <taxon>Pichiomycetes</taxon>
        <taxon>Debaryomycetaceae</taxon>
        <taxon>Yamadazyma</taxon>
    </lineage>
</organism>
<keyword evidence="2" id="KW-1185">Reference proteome</keyword>